<evidence type="ECO:0000256" key="3">
    <source>
        <dbReference type="SAM" id="SignalP"/>
    </source>
</evidence>
<dbReference type="Gene3D" id="2.120.10.80">
    <property type="entry name" value="Kelch-type beta propeller"/>
    <property type="match status" value="2"/>
</dbReference>
<reference evidence="4" key="1">
    <citation type="journal article" date="2020" name="Fungal Divers.">
        <title>Resolving the Mortierellaceae phylogeny through synthesis of multi-gene phylogenetics and phylogenomics.</title>
        <authorList>
            <person name="Vandepol N."/>
            <person name="Liber J."/>
            <person name="Desiro A."/>
            <person name="Na H."/>
            <person name="Kennedy M."/>
            <person name="Barry K."/>
            <person name="Grigoriev I.V."/>
            <person name="Miller A.N."/>
            <person name="O'Donnell K."/>
            <person name="Stajich J.E."/>
            <person name="Bonito G."/>
        </authorList>
    </citation>
    <scope>NUCLEOTIDE SEQUENCE</scope>
    <source>
        <strain evidence="4">KOD948</strain>
    </source>
</reference>
<keyword evidence="2" id="KW-1133">Transmembrane helix</keyword>
<feature type="signal peptide" evidence="3">
    <location>
        <begin position="1"/>
        <end position="24"/>
    </location>
</feature>
<keyword evidence="2" id="KW-0812">Transmembrane</keyword>
<dbReference type="AlphaFoldDB" id="A0A9P6PZN1"/>
<protein>
    <recommendedName>
        <fullName evidence="6">Galactose oxidase</fullName>
    </recommendedName>
</protein>
<evidence type="ECO:0000256" key="1">
    <source>
        <dbReference type="SAM" id="MobiDB-lite"/>
    </source>
</evidence>
<keyword evidence="5" id="KW-1185">Reference proteome</keyword>
<feature type="compositionally biased region" description="Polar residues" evidence="1">
    <location>
        <begin position="552"/>
        <end position="567"/>
    </location>
</feature>
<keyword evidence="2" id="KW-0472">Membrane</keyword>
<dbReference type="PANTHER" id="PTHR23244:SF456">
    <property type="entry name" value="MULTIPLE EPIDERMAL GROWTH FACTOR-LIKE DOMAINS PROTEIN 8"/>
    <property type="match status" value="1"/>
</dbReference>
<evidence type="ECO:0000313" key="5">
    <source>
        <dbReference type="Proteomes" id="UP000726737"/>
    </source>
</evidence>
<feature type="chain" id="PRO_5040446843" description="Galactose oxidase" evidence="3">
    <location>
        <begin position="25"/>
        <end position="579"/>
    </location>
</feature>
<dbReference type="PANTHER" id="PTHR23244">
    <property type="entry name" value="KELCH REPEAT DOMAIN"/>
    <property type="match status" value="1"/>
</dbReference>
<dbReference type="InterPro" id="IPR015915">
    <property type="entry name" value="Kelch-typ_b-propeller"/>
</dbReference>
<feature type="compositionally biased region" description="Basic and acidic residues" evidence="1">
    <location>
        <begin position="465"/>
        <end position="478"/>
    </location>
</feature>
<feature type="region of interest" description="Disordered" evidence="1">
    <location>
        <begin position="532"/>
        <end position="579"/>
    </location>
</feature>
<feature type="region of interest" description="Disordered" evidence="1">
    <location>
        <begin position="459"/>
        <end position="489"/>
    </location>
</feature>
<feature type="compositionally biased region" description="Polar residues" evidence="1">
    <location>
        <begin position="350"/>
        <end position="364"/>
    </location>
</feature>
<dbReference type="SUPFAM" id="SSF117281">
    <property type="entry name" value="Kelch motif"/>
    <property type="match status" value="1"/>
</dbReference>
<dbReference type="Proteomes" id="UP000726737">
    <property type="component" value="Unassembled WGS sequence"/>
</dbReference>
<evidence type="ECO:0000313" key="4">
    <source>
        <dbReference type="EMBL" id="KAG0257268.1"/>
    </source>
</evidence>
<accession>A0A9P6PZN1</accession>
<name>A0A9P6PZN1_9FUNG</name>
<feature type="region of interest" description="Disordered" evidence="1">
    <location>
        <begin position="339"/>
        <end position="382"/>
    </location>
</feature>
<keyword evidence="3" id="KW-0732">Signal</keyword>
<evidence type="ECO:0000256" key="2">
    <source>
        <dbReference type="SAM" id="Phobius"/>
    </source>
</evidence>
<feature type="transmembrane region" description="Helical" evidence="2">
    <location>
        <begin position="387"/>
        <end position="407"/>
    </location>
</feature>
<sequence length="579" mass="61608">MKVIFSVLVAFAVCASHQANLANAEQPKPTIGHTATLIDNTVFILGGSSVADTPSNAAFSLILGKSGTYEGSTMLDVTQLAGFSARNHQVSVKSVQGLIANCGSMDGDQGTTMTCDVFNPVQYKALTSDVLEADKVANRGGMASTVMTSGESAYFLGGSSGTTYSTEVHLLMLNDPLRFRRGTPMPAALRFHTATWVDGNVNGVVVLGGQNNAGGAIAMESASVLSASVWSTREIQGDTVAPRFGHTAVNVNGVIFVYGGKTTATGEALNDIYSLDTTAPAWTWKKINVATAEPRAFHASVLLPDGTILHTFGQSGADQATAVDTFSLFNPTSNAWTAAAKPPAATVATESPNKGPDTSNNPNDPNFEHPTGEGEGEGGGSKSNGGMIAGVIIACLAVLGAGGFLFVRRRRAQQGGSRSVRHNQTAAAGGSTYALGEDEDKTKLARSFTIRKPASVYIEDDQDLDQTHHPRYQSDTDAHNNPYYGDRTNNGGVIEYELTDTHGQKYEESTIAERKRYVEQQQRQFMDGFESVYASQQSPRSEHAALEARSPTLGSRSPRVGNQQQAQKDYLNLPDEYYH</sequence>
<dbReference type="OrthoDB" id="432528at2759"/>
<comment type="caution">
    <text evidence="4">The sequence shown here is derived from an EMBL/GenBank/DDBJ whole genome shotgun (WGS) entry which is preliminary data.</text>
</comment>
<evidence type="ECO:0008006" key="6">
    <source>
        <dbReference type="Google" id="ProtNLM"/>
    </source>
</evidence>
<organism evidence="4 5">
    <name type="scientific">Mortierella polycephala</name>
    <dbReference type="NCBI Taxonomy" id="41804"/>
    <lineage>
        <taxon>Eukaryota</taxon>
        <taxon>Fungi</taxon>
        <taxon>Fungi incertae sedis</taxon>
        <taxon>Mucoromycota</taxon>
        <taxon>Mortierellomycotina</taxon>
        <taxon>Mortierellomycetes</taxon>
        <taxon>Mortierellales</taxon>
        <taxon>Mortierellaceae</taxon>
        <taxon>Mortierella</taxon>
    </lineage>
</organism>
<gene>
    <name evidence="4" type="ORF">BG011_004060</name>
</gene>
<dbReference type="Pfam" id="PF24681">
    <property type="entry name" value="Kelch_KLHDC2_KLHL20_DRC7"/>
    <property type="match status" value="1"/>
</dbReference>
<dbReference type="EMBL" id="JAAAJA010000265">
    <property type="protein sequence ID" value="KAG0257268.1"/>
    <property type="molecule type" value="Genomic_DNA"/>
</dbReference>
<proteinExistence type="predicted"/>
<feature type="compositionally biased region" description="Low complexity" evidence="1">
    <location>
        <begin position="339"/>
        <end position="349"/>
    </location>
</feature>